<dbReference type="SUPFAM" id="SSF52972">
    <property type="entry name" value="ITPase-like"/>
    <property type="match status" value="1"/>
</dbReference>
<dbReference type="PANTHER" id="PTHR11067">
    <property type="entry name" value="INOSINE TRIPHOSPHATE PYROPHOSPHATASE/HAM1 PROTEIN"/>
    <property type="match status" value="1"/>
</dbReference>
<comment type="similarity">
    <text evidence="1">Belongs to the HAM1 NTPase family.</text>
</comment>
<evidence type="ECO:0000313" key="3">
    <source>
        <dbReference type="EMBL" id="EJW98121.1"/>
    </source>
</evidence>
<organism evidence="3">
    <name type="scientific">gut metagenome</name>
    <dbReference type="NCBI Taxonomy" id="749906"/>
    <lineage>
        <taxon>unclassified sequences</taxon>
        <taxon>metagenomes</taxon>
        <taxon>organismal metagenomes</taxon>
    </lineage>
</organism>
<evidence type="ECO:0000256" key="1">
    <source>
        <dbReference type="ARBA" id="ARBA00008023"/>
    </source>
</evidence>
<evidence type="ECO:0000256" key="2">
    <source>
        <dbReference type="ARBA" id="ARBA00022801"/>
    </source>
</evidence>
<gene>
    <name evidence="3" type="ORF">EVA_13772</name>
</gene>
<accession>J9FT47</accession>
<name>J9FT47_9ZZZZ</name>
<keyword evidence="2" id="KW-0378">Hydrolase</keyword>
<comment type="caution">
    <text evidence="3">The sequence shown here is derived from an EMBL/GenBank/DDBJ whole genome shotgun (WGS) entry which is preliminary data.</text>
</comment>
<dbReference type="GO" id="GO:0005829">
    <property type="term" value="C:cytosol"/>
    <property type="evidence" value="ECO:0007669"/>
    <property type="project" value="TreeGrafter"/>
</dbReference>
<dbReference type="InterPro" id="IPR002637">
    <property type="entry name" value="RdgB/HAM1"/>
</dbReference>
<dbReference type="PANTHER" id="PTHR11067:SF9">
    <property type="entry name" value="INOSINE TRIPHOSPHATE PYROPHOSPHATASE"/>
    <property type="match status" value="1"/>
</dbReference>
<dbReference type="Pfam" id="PF01725">
    <property type="entry name" value="Ham1p_like"/>
    <property type="match status" value="1"/>
</dbReference>
<dbReference type="GO" id="GO:0009143">
    <property type="term" value="P:nucleoside triphosphate catabolic process"/>
    <property type="evidence" value="ECO:0007669"/>
    <property type="project" value="InterPro"/>
</dbReference>
<proteinExistence type="inferred from homology"/>
<dbReference type="GO" id="GO:0047429">
    <property type="term" value="F:nucleoside triphosphate diphosphatase activity"/>
    <property type="evidence" value="ECO:0007669"/>
    <property type="project" value="InterPro"/>
</dbReference>
<dbReference type="AlphaFoldDB" id="J9FT47"/>
<reference evidence="3" key="1">
    <citation type="journal article" date="2012" name="PLoS ONE">
        <title>Gene sets for utilization of primary and secondary nutrition supplies in the distal gut of endangered iberian lynx.</title>
        <authorList>
            <person name="Alcaide M."/>
            <person name="Messina E."/>
            <person name="Richter M."/>
            <person name="Bargiela R."/>
            <person name="Peplies J."/>
            <person name="Huws S.A."/>
            <person name="Newbold C.J."/>
            <person name="Golyshin P.N."/>
            <person name="Simon M.A."/>
            <person name="Lopez G."/>
            <person name="Yakimov M.M."/>
            <person name="Ferrer M."/>
        </authorList>
    </citation>
    <scope>NUCLEOTIDE SEQUENCE</scope>
</reference>
<feature type="non-terminal residue" evidence="3">
    <location>
        <position position="104"/>
    </location>
</feature>
<dbReference type="InterPro" id="IPR029001">
    <property type="entry name" value="ITPase-like_fam"/>
</dbReference>
<dbReference type="CDD" id="cd00515">
    <property type="entry name" value="HAM1"/>
    <property type="match status" value="1"/>
</dbReference>
<dbReference type="EMBL" id="AMCI01004416">
    <property type="protein sequence ID" value="EJW98121.1"/>
    <property type="molecule type" value="Genomic_DNA"/>
</dbReference>
<sequence length="104" mass="10825">MVICAATGNAAKLREIRRILEPRGYQVKSQKELGIQLEPEETGTTFAQNAIIKAEAICLASGLPTLADDSGLAVDALNGAPGVYSARYAGGHGDDAANNAKLLE</sequence>
<dbReference type="Gene3D" id="3.90.950.10">
    <property type="match status" value="1"/>
</dbReference>
<protein>
    <submittedName>
        <fullName evidence="3">Non-canonical purine NTP pyrophosphatase, rdgB/HAM1 family</fullName>
    </submittedName>
</protein>